<evidence type="ECO:0000256" key="1">
    <source>
        <dbReference type="ARBA" id="ARBA00004123"/>
    </source>
</evidence>
<feature type="compositionally biased region" description="Basic residues" evidence="3">
    <location>
        <begin position="476"/>
        <end position="485"/>
    </location>
</feature>
<dbReference type="InterPro" id="IPR026822">
    <property type="entry name" value="Spp2/MOS2_G-patch"/>
</dbReference>
<dbReference type="PANTHER" id="PTHR15818">
    <property type="entry name" value="G PATCH AND KOW-CONTAINING"/>
    <property type="match status" value="1"/>
</dbReference>
<feature type="region of interest" description="Disordered" evidence="3">
    <location>
        <begin position="80"/>
        <end position="108"/>
    </location>
</feature>
<feature type="compositionally biased region" description="Polar residues" evidence="3">
    <location>
        <begin position="365"/>
        <end position="375"/>
    </location>
</feature>
<accession>A0ABN7AXK7</accession>
<protein>
    <submittedName>
        <fullName evidence="5">G_patch</fullName>
    </submittedName>
</protein>
<feature type="compositionally biased region" description="Basic residues" evidence="3">
    <location>
        <begin position="413"/>
        <end position="429"/>
    </location>
</feature>
<evidence type="ECO:0000256" key="2">
    <source>
        <dbReference type="ARBA" id="ARBA00023242"/>
    </source>
</evidence>
<evidence type="ECO:0000259" key="4">
    <source>
        <dbReference type="Pfam" id="PF12656"/>
    </source>
</evidence>
<dbReference type="Proteomes" id="UP001307889">
    <property type="component" value="Chromosome 6"/>
</dbReference>
<dbReference type="Pfam" id="PF12656">
    <property type="entry name" value="G-patch_2"/>
    <property type="match status" value="1"/>
</dbReference>
<keyword evidence="2" id="KW-0539">Nucleus</keyword>
<keyword evidence="6" id="KW-1185">Reference proteome</keyword>
<gene>
    <name evidence="5" type="ORF">NTJ_08916</name>
</gene>
<feature type="compositionally biased region" description="Basic and acidic residues" evidence="3">
    <location>
        <begin position="80"/>
        <end position="98"/>
    </location>
</feature>
<evidence type="ECO:0000256" key="3">
    <source>
        <dbReference type="SAM" id="MobiDB-lite"/>
    </source>
</evidence>
<dbReference type="InterPro" id="IPR045166">
    <property type="entry name" value="Spp2-like"/>
</dbReference>
<comment type="subcellular location">
    <subcellularLocation>
        <location evidence="1">Nucleus</location>
    </subcellularLocation>
</comment>
<dbReference type="EMBL" id="AP028914">
    <property type="protein sequence ID" value="BES96107.1"/>
    <property type="molecule type" value="Genomic_DNA"/>
</dbReference>
<feature type="domain" description="Spp2/MOS2 G-patch" evidence="4">
    <location>
        <begin position="151"/>
        <end position="206"/>
    </location>
</feature>
<feature type="region of interest" description="Disordered" evidence="3">
    <location>
        <begin position="329"/>
        <end position="485"/>
    </location>
</feature>
<evidence type="ECO:0000313" key="6">
    <source>
        <dbReference type="Proteomes" id="UP001307889"/>
    </source>
</evidence>
<dbReference type="PANTHER" id="PTHR15818:SF2">
    <property type="entry name" value="G-PATCH DOMAIN AND KOW MOTIFS-CONTAINING PROTEIN"/>
    <property type="match status" value="1"/>
</dbReference>
<feature type="compositionally biased region" description="Basic and acidic residues" evidence="3">
    <location>
        <begin position="379"/>
        <end position="401"/>
    </location>
</feature>
<feature type="compositionally biased region" description="Basic and acidic residues" evidence="3">
    <location>
        <begin position="337"/>
        <end position="363"/>
    </location>
</feature>
<name>A0ABN7AXK7_9HEMI</name>
<organism evidence="5 6">
    <name type="scientific">Nesidiocoris tenuis</name>
    <dbReference type="NCBI Taxonomy" id="355587"/>
    <lineage>
        <taxon>Eukaryota</taxon>
        <taxon>Metazoa</taxon>
        <taxon>Ecdysozoa</taxon>
        <taxon>Arthropoda</taxon>
        <taxon>Hexapoda</taxon>
        <taxon>Insecta</taxon>
        <taxon>Pterygota</taxon>
        <taxon>Neoptera</taxon>
        <taxon>Paraneoptera</taxon>
        <taxon>Hemiptera</taxon>
        <taxon>Heteroptera</taxon>
        <taxon>Panheteroptera</taxon>
        <taxon>Cimicomorpha</taxon>
        <taxon>Miridae</taxon>
        <taxon>Dicyphina</taxon>
        <taxon>Nesidiocoris</taxon>
    </lineage>
</organism>
<evidence type="ECO:0000313" key="5">
    <source>
        <dbReference type="EMBL" id="BES96107.1"/>
    </source>
</evidence>
<sequence>MEVPKKIVFGFSKVVKKPLLLTPQPVEEVEYIKCVEDKAVKLVNEELVKPEPLPIIPMPKGSSVRDRILDAIKAREVAKSKDELGAENRRQITDKEADGPSGSTNGESKALTLDELAAKELIEGSTSSGEKKKEDIVIPKSEAIEANRELSTLDDYENMPISDYGQAMLRGMGWDPKKGIGLNKKVVVQNIPQVRPKGMGLGADKAMATQNAKSRSDEAAVMKRGSMVKVIRGPHSQLYGKVEAFEELPGRILVRLALGNEIISMGEFMVQLVPLSEYSKNAKVMNLEKYNAALERGNNVGKIREFKKEREHIMEPVVKKERDFGKEREIKKKHYYDHKSDKSHNLESRPNRDSKYSKSKDGSPRQYSRFENSPSLGDDDVRIKSRRCDSLEQRSRKDQYKVGDYLDSDGDKKKKKKNKKERKEKKFQRKSSPEVSSDDETRHGRKRDKNQDKEWLKVSRHKNSVSDSDSSTDYHKNKKCKKSRK</sequence>
<proteinExistence type="predicted"/>
<reference evidence="5 6" key="1">
    <citation type="submission" date="2023-09" db="EMBL/GenBank/DDBJ databases">
        <title>Nesidiocoris tenuis whole genome shotgun sequence.</title>
        <authorList>
            <person name="Shibata T."/>
            <person name="Shimoda M."/>
            <person name="Kobayashi T."/>
            <person name="Uehara T."/>
        </authorList>
    </citation>
    <scope>NUCLEOTIDE SEQUENCE [LARGE SCALE GENOMIC DNA]</scope>
    <source>
        <strain evidence="5 6">Japan</strain>
    </source>
</reference>